<dbReference type="InterPro" id="IPR012480">
    <property type="entry name" value="Hepar_II_III_C"/>
</dbReference>
<dbReference type="PANTHER" id="PTHR39210:SF1">
    <property type="entry name" value="HEPARIN-SULFATE LYASE"/>
    <property type="match status" value="1"/>
</dbReference>
<evidence type="ECO:0000256" key="1">
    <source>
        <dbReference type="ARBA" id="ARBA00004418"/>
    </source>
</evidence>
<name>A0A414PMP2_FUSMR</name>
<organism evidence="6 7">
    <name type="scientific">Fusobacterium mortiferum</name>
    <dbReference type="NCBI Taxonomy" id="850"/>
    <lineage>
        <taxon>Bacteria</taxon>
        <taxon>Fusobacteriati</taxon>
        <taxon>Fusobacteriota</taxon>
        <taxon>Fusobacteriia</taxon>
        <taxon>Fusobacteriales</taxon>
        <taxon>Fusobacteriaceae</taxon>
        <taxon>Fusobacterium</taxon>
    </lineage>
</organism>
<dbReference type="GO" id="GO:0016829">
    <property type="term" value="F:lyase activity"/>
    <property type="evidence" value="ECO:0007669"/>
    <property type="project" value="UniProtKB-KW"/>
</dbReference>
<reference evidence="6 7" key="1">
    <citation type="submission" date="2018-08" db="EMBL/GenBank/DDBJ databases">
        <title>A genome reference for cultivated species of the human gut microbiota.</title>
        <authorList>
            <person name="Zou Y."/>
            <person name="Xue W."/>
            <person name="Luo G."/>
        </authorList>
    </citation>
    <scope>NUCLEOTIDE SEQUENCE [LARGE SCALE GENOMIC DNA]</scope>
    <source>
        <strain evidence="6 7">AM25-1</strain>
    </source>
</reference>
<sequence>MGLKKYFNYYEATFKGEIQEKLKRKIEIKLRVLKRRTSKKIPKNLAIKEIFLKILEEDNLKSNINIEQEFYIFNKKLNLEEEFLDDNKNSKEWFLEKIGTYKDIKVTWEINRLQFLNYLVQIDKKERAIDLLDKWIEKNPYNIGINWNSNLEVAIRSISILNFIFKTRDKKLIEKYKETLYLHGKHIYEDITYTEKCIPNNHVIGEAVALYCLGRILSFEENNKWIEKSKIILKKYIEHFHQDGTYEEASLSYHRFTLQMYIMFYIFSIKSEDSFLKKELEKVFFNSIKFFNSIEKPNGEFPDFGDNDEGLYFLLLNNRNFSKFVRSLDDFFKEKAEIYGELQELKQLYKVDIKINRLSEKNKEFFEVGKYYCYKNEKNYIFTHNQNQIFHSHSDGMSIELVLDGKNVLIDSGTYNYNVDKQKRSHYRGTRAHNTVWLGENQSIMVGSFRWVNKLKQTFELEEDDENKVIKGSIELKNKKHIRTIKLKNNFSEIRIEDEILNTEKVEINWIFSNEVVLEKLDKNRYKINPINYIFEILNTDKLKIELQDNLYSQKYNEEIQGKKIVAISLTNKKNIKVETFIRKV</sequence>
<dbReference type="InterPro" id="IPR008929">
    <property type="entry name" value="Chondroitin_lyas"/>
</dbReference>
<feature type="domain" description="Heparinase II/III-like C-terminal" evidence="5">
    <location>
        <begin position="364"/>
        <end position="567"/>
    </location>
</feature>
<dbReference type="Gene3D" id="1.50.10.100">
    <property type="entry name" value="Chondroitin AC/alginate lyase"/>
    <property type="match status" value="1"/>
</dbReference>
<keyword evidence="4" id="KW-0456">Lyase</keyword>
<proteinExistence type="predicted"/>
<dbReference type="AlphaFoldDB" id="A0A414PMP2"/>
<evidence type="ECO:0000256" key="3">
    <source>
        <dbReference type="ARBA" id="ARBA00022764"/>
    </source>
</evidence>
<keyword evidence="2" id="KW-0732">Signal</keyword>
<gene>
    <name evidence="6" type="ORF">DW663_11985</name>
</gene>
<comment type="caution">
    <text evidence="6">The sequence shown here is derived from an EMBL/GenBank/DDBJ whole genome shotgun (WGS) entry which is preliminary data.</text>
</comment>
<comment type="subcellular location">
    <subcellularLocation>
        <location evidence="1">Periplasm</location>
    </subcellularLocation>
</comment>
<keyword evidence="3" id="KW-0574">Periplasm</keyword>
<dbReference type="PANTHER" id="PTHR39210">
    <property type="entry name" value="HEPARIN-SULFATE LYASE"/>
    <property type="match status" value="1"/>
</dbReference>
<dbReference type="RefSeq" id="WP_118234713.1">
    <property type="nucleotide sequence ID" value="NZ_QRHL01000037.1"/>
</dbReference>
<dbReference type="Gene3D" id="2.70.98.70">
    <property type="match status" value="1"/>
</dbReference>
<dbReference type="EMBL" id="QRHL01000037">
    <property type="protein sequence ID" value="RHF69855.1"/>
    <property type="molecule type" value="Genomic_DNA"/>
</dbReference>
<evidence type="ECO:0000256" key="2">
    <source>
        <dbReference type="ARBA" id="ARBA00022729"/>
    </source>
</evidence>
<dbReference type="Pfam" id="PF07940">
    <property type="entry name" value="Hepar_II_III_C"/>
    <property type="match status" value="1"/>
</dbReference>
<protein>
    <recommendedName>
        <fullName evidence="5">Heparinase II/III-like C-terminal domain-containing protein</fullName>
    </recommendedName>
</protein>
<evidence type="ECO:0000313" key="7">
    <source>
        <dbReference type="Proteomes" id="UP000284676"/>
    </source>
</evidence>
<dbReference type="GO" id="GO:0042597">
    <property type="term" value="C:periplasmic space"/>
    <property type="evidence" value="ECO:0007669"/>
    <property type="project" value="UniProtKB-SubCell"/>
</dbReference>
<evidence type="ECO:0000256" key="4">
    <source>
        <dbReference type="ARBA" id="ARBA00023239"/>
    </source>
</evidence>
<evidence type="ECO:0000259" key="5">
    <source>
        <dbReference type="Pfam" id="PF07940"/>
    </source>
</evidence>
<dbReference type="Proteomes" id="UP000284676">
    <property type="component" value="Unassembled WGS sequence"/>
</dbReference>
<dbReference type="SUPFAM" id="SSF48230">
    <property type="entry name" value="Chondroitin AC/alginate lyase"/>
    <property type="match status" value="1"/>
</dbReference>
<evidence type="ECO:0000313" key="6">
    <source>
        <dbReference type="EMBL" id="RHF69855.1"/>
    </source>
</evidence>
<accession>A0A414PMP2</accession>